<sequence length="22" mass="2367">CICHLLKLGVNSLLENNLGLIS</sequence>
<gene>
    <name evidence="1" type="ORF">JBS370_LOCUS43029</name>
</gene>
<evidence type="ECO:0000313" key="1">
    <source>
        <dbReference type="EMBL" id="CAF4386851.1"/>
    </source>
</evidence>
<dbReference type="EMBL" id="CAJOBD010062260">
    <property type="protein sequence ID" value="CAF4386851.1"/>
    <property type="molecule type" value="Genomic_DNA"/>
</dbReference>
<reference evidence="1" key="1">
    <citation type="submission" date="2021-02" db="EMBL/GenBank/DDBJ databases">
        <authorList>
            <person name="Nowell W R."/>
        </authorList>
    </citation>
    <scope>NUCLEOTIDE SEQUENCE</scope>
</reference>
<evidence type="ECO:0000313" key="2">
    <source>
        <dbReference type="Proteomes" id="UP000663836"/>
    </source>
</evidence>
<feature type="non-terminal residue" evidence="1">
    <location>
        <position position="1"/>
    </location>
</feature>
<dbReference type="Proteomes" id="UP000663836">
    <property type="component" value="Unassembled WGS sequence"/>
</dbReference>
<proteinExistence type="predicted"/>
<protein>
    <submittedName>
        <fullName evidence="1">Uncharacterized protein</fullName>
    </submittedName>
</protein>
<accession>A0A820NC43</accession>
<comment type="caution">
    <text evidence="1">The sequence shown here is derived from an EMBL/GenBank/DDBJ whole genome shotgun (WGS) entry which is preliminary data.</text>
</comment>
<name>A0A820NC43_9BILA</name>
<dbReference type="AlphaFoldDB" id="A0A820NC43"/>
<organism evidence="1 2">
    <name type="scientific">Rotaria sordida</name>
    <dbReference type="NCBI Taxonomy" id="392033"/>
    <lineage>
        <taxon>Eukaryota</taxon>
        <taxon>Metazoa</taxon>
        <taxon>Spiralia</taxon>
        <taxon>Gnathifera</taxon>
        <taxon>Rotifera</taxon>
        <taxon>Eurotatoria</taxon>
        <taxon>Bdelloidea</taxon>
        <taxon>Philodinida</taxon>
        <taxon>Philodinidae</taxon>
        <taxon>Rotaria</taxon>
    </lineage>
</organism>